<dbReference type="EMBL" id="CAJOBI010081736">
    <property type="protein sequence ID" value="CAF4501099.1"/>
    <property type="molecule type" value="Genomic_DNA"/>
</dbReference>
<accession>A0A8S2XJU4</accession>
<organism evidence="1 2">
    <name type="scientific">Rotaria magnacalcarata</name>
    <dbReference type="NCBI Taxonomy" id="392030"/>
    <lineage>
        <taxon>Eukaryota</taxon>
        <taxon>Metazoa</taxon>
        <taxon>Spiralia</taxon>
        <taxon>Gnathifera</taxon>
        <taxon>Rotifera</taxon>
        <taxon>Eurotatoria</taxon>
        <taxon>Bdelloidea</taxon>
        <taxon>Philodinida</taxon>
        <taxon>Philodinidae</taxon>
        <taxon>Rotaria</taxon>
    </lineage>
</organism>
<dbReference type="AlphaFoldDB" id="A0A8S2XJU4"/>
<evidence type="ECO:0000313" key="1">
    <source>
        <dbReference type="EMBL" id="CAF4501099.1"/>
    </source>
</evidence>
<feature type="non-terminal residue" evidence="1">
    <location>
        <position position="1"/>
    </location>
</feature>
<dbReference type="Gene3D" id="3.90.70.10">
    <property type="entry name" value="Cysteine proteinases"/>
    <property type="match status" value="1"/>
</dbReference>
<dbReference type="SUPFAM" id="SSF54001">
    <property type="entry name" value="Cysteine proteinases"/>
    <property type="match status" value="1"/>
</dbReference>
<protein>
    <submittedName>
        <fullName evidence="1">Uncharacterized protein</fullName>
    </submittedName>
</protein>
<proteinExistence type="predicted"/>
<comment type="caution">
    <text evidence="1">The sequence shown here is derived from an EMBL/GenBank/DDBJ whole genome shotgun (WGS) entry which is preliminary data.</text>
</comment>
<name>A0A8S2XJU4_9BILA</name>
<reference evidence="1" key="1">
    <citation type="submission" date="2021-02" db="EMBL/GenBank/DDBJ databases">
        <authorList>
            <person name="Nowell W R."/>
        </authorList>
    </citation>
    <scope>NUCLEOTIDE SEQUENCE</scope>
</reference>
<dbReference type="Proteomes" id="UP000676336">
    <property type="component" value="Unassembled WGS sequence"/>
</dbReference>
<sequence length="58" mass="6865">LHEDLNRVHNKPYVELKDSDNRPDETVAYEHWANHLARNTSIIVDLFHGLLRSQVKCR</sequence>
<evidence type="ECO:0000313" key="2">
    <source>
        <dbReference type="Proteomes" id="UP000676336"/>
    </source>
</evidence>
<gene>
    <name evidence="1" type="ORF">SMN809_LOCUS34916</name>
</gene>
<feature type="non-terminal residue" evidence="1">
    <location>
        <position position="58"/>
    </location>
</feature>
<dbReference type="InterPro" id="IPR038765">
    <property type="entry name" value="Papain-like_cys_pep_sf"/>
</dbReference>